<dbReference type="InterPro" id="IPR027417">
    <property type="entry name" value="P-loop_NTPase"/>
</dbReference>
<name>A0ABN0CHW0_STRVE</name>
<keyword evidence="6" id="KW-1185">Reference proteome</keyword>
<evidence type="ECO:0000313" key="6">
    <source>
        <dbReference type="Proteomes" id="UP000003697"/>
    </source>
</evidence>
<evidence type="ECO:0000256" key="2">
    <source>
        <dbReference type="ARBA" id="ARBA00022741"/>
    </source>
</evidence>
<comment type="caution">
    <text evidence="5">The sequence shown here is derived from an EMBL/GenBank/DDBJ whole genome shotgun (WGS) entry which is preliminary data.</text>
</comment>
<dbReference type="PROSITE" id="PS50893">
    <property type="entry name" value="ABC_TRANSPORTER_2"/>
    <property type="match status" value="1"/>
</dbReference>
<dbReference type="Gene3D" id="3.40.50.300">
    <property type="entry name" value="P-loop containing nucleotide triphosphate hydrolases"/>
    <property type="match status" value="1"/>
</dbReference>
<dbReference type="EC" id="3.6.3.-" evidence="5"/>
<evidence type="ECO:0000313" key="5">
    <source>
        <dbReference type="EMBL" id="EFX96597.1"/>
    </source>
</evidence>
<accession>A0ABN0CHW0</accession>
<dbReference type="EMBL" id="AEVI01000017">
    <property type="protein sequence ID" value="EFX96597.1"/>
    <property type="molecule type" value="Genomic_DNA"/>
</dbReference>
<dbReference type="GO" id="GO:0016787">
    <property type="term" value="F:hydrolase activity"/>
    <property type="evidence" value="ECO:0007669"/>
    <property type="project" value="UniProtKB-KW"/>
</dbReference>
<evidence type="ECO:0000256" key="1">
    <source>
        <dbReference type="ARBA" id="ARBA00022448"/>
    </source>
</evidence>
<dbReference type="InterPro" id="IPR003439">
    <property type="entry name" value="ABC_transporter-like_ATP-bd"/>
</dbReference>
<dbReference type="PANTHER" id="PTHR42939:SF1">
    <property type="entry name" value="ABC TRANSPORTER ATP-BINDING PROTEIN ALBC-RELATED"/>
    <property type="match status" value="1"/>
</dbReference>
<keyword evidence="1" id="KW-0813">Transport</keyword>
<dbReference type="RefSeq" id="WP_003096461.1">
    <property type="nucleotide sequence ID" value="NZ_GL831112.1"/>
</dbReference>
<dbReference type="Proteomes" id="UP000003697">
    <property type="component" value="Unassembled WGS sequence"/>
</dbReference>
<dbReference type="Pfam" id="PF00005">
    <property type="entry name" value="ABC_tran"/>
    <property type="match status" value="1"/>
</dbReference>
<proteinExistence type="predicted"/>
<dbReference type="GO" id="GO:0005524">
    <property type="term" value="F:ATP binding"/>
    <property type="evidence" value="ECO:0007669"/>
    <property type="project" value="UniProtKB-KW"/>
</dbReference>
<reference evidence="5 6" key="1">
    <citation type="submission" date="2011-01" db="EMBL/GenBank/DDBJ databases">
        <authorList>
            <person name="Muzny D."/>
            <person name="Qin X."/>
            <person name="Buhay C."/>
            <person name="Dugan-Rocha S."/>
            <person name="Ding Y."/>
            <person name="Chen G."/>
            <person name="Hawes A."/>
            <person name="Holder M."/>
            <person name="Jhangiani S."/>
            <person name="Johnson A."/>
            <person name="Khan Z."/>
            <person name="Li Z."/>
            <person name="Liu W."/>
            <person name="Liu X."/>
            <person name="Perez L."/>
            <person name="Shen H."/>
            <person name="Wang Q."/>
            <person name="Watt J."/>
            <person name="Xi L."/>
            <person name="Xin Y."/>
            <person name="Zhou J."/>
            <person name="Deng J."/>
            <person name="Jiang H."/>
            <person name="Liu Y."/>
            <person name="Qu J."/>
            <person name="Song X.-Z."/>
            <person name="Zhang L."/>
            <person name="Villasana D."/>
            <person name="Johnson A."/>
            <person name="Liu J."/>
            <person name="Liyanage D."/>
            <person name="Lorensuhewa L."/>
            <person name="Robinson T."/>
            <person name="Song A."/>
            <person name="Song B.-B."/>
            <person name="Dinh H."/>
            <person name="Thornton R."/>
            <person name="Coyle M."/>
            <person name="Francisco L."/>
            <person name="Jackson L."/>
            <person name="Javaid M."/>
            <person name="Korchina V."/>
            <person name="Kovar C."/>
            <person name="Mata R."/>
            <person name="Mathew T."/>
            <person name="Ngo R."/>
            <person name="Nguyen L."/>
            <person name="Nguyen N."/>
            <person name="Okwuonu G."/>
            <person name="Ongeri F."/>
            <person name="Pham C."/>
            <person name="Simmons D."/>
            <person name="Wilczek-Boney K."/>
            <person name="Hale W."/>
            <person name="Jakkamsetti A."/>
            <person name="Pham P."/>
            <person name="Ruth R."/>
            <person name="San Lucas F."/>
            <person name="Warren J."/>
            <person name="Zhang J."/>
            <person name="Zhao Z."/>
            <person name="Zhou C."/>
            <person name="Zhu D."/>
            <person name="Lee S."/>
            <person name="Bess C."/>
            <person name="Blankenburg K."/>
            <person name="Forbes L."/>
            <person name="Fu Q."/>
            <person name="Gubbala S."/>
            <person name="Hirani K."/>
            <person name="Jayaseelan J.C."/>
            <person name="Lara F."/>
            <person name="Munidasa M."/>
            <person name="Palculict T."/>
            <person name="Patil S."/>
            <person name="Pu L.-L."/>
            <person name="Saada N."/>
            <person name="Tang L."/>
            <person name="Weissenberger G."/>
            <person name="Zhu Y."/>
            <person name="Hemphill L."/>
            <person name="Shang Y."/>
            <person name="Youmans B."/>
            <person name="Ayvaz T."/>
            <person name="Ross M."/>
            <person name="Santibanez J."/>
            <person name="Aqrawi P."/>
            <person name="Gross S."/>
            <person name="Joshi V."/>
            <person name="Fowler G."/>
            <person name="Nazareth L."/>
            <person name="Reid J."/>
            <person name="Worley K."/>
            <person name="Petrosino J."/>
            <person name="Highlander S."/>
            <person name="Gibbs R."/>
        </authorList>
    </citation>
    <scope>NUCLEOTIDE SEQUENCE [LARGE SCALE GENOMIC DNA]</scope>
    <source>
        <strain evidence="5 6">ATCC 49124</strain>
    </source>
</reference>
<protein>
    <submittedName>
        <fullName evidence="5">ABC transporter, ATP-binding protein</fullName>
        <ecNumber evidence="5">3.6.3.-</ecNumber>
    </submittedName>
</protein>
<dbReference type="InterPro" id="IPR051782">
    <property type="entry name" value="ABC_Transporter_VariousFunc"/>
</dbReference>
<gene>
    <name evidence="5" type="ORF">HMPREF9425_0495</name>
</gene>
<dbReference type="PANTHER" id="PTHR42939">
    <property type="entry name" value="ABC TRANSPORTER ATP-BINDING PROTEIN ALBC-RELATED"/>
    <property type="match status" value="1"/>
</dbReference>
<feature type="domain" description="ABC transporter" evidence="4">
    <location>
        <begin position="4"/>
        <end position="230"/>
    </location>
</feature>
<sequence>MSKLTVSNLTKVVKNKTLLNNVCLSLNYGQVYSVIGDNGAGKTTLFRCILGLSQPIGTVALDDKVVNSFNYNEFLKKVGVVFPFPDSFGAYTVKEVFENHTRYYACQSVDVESYLKKFGLNVYLGDMICKFSLGMKQRLNIALACLHNPDILILDEPFNGLDRDGILFLQHLLLDFKKQEKLIIISSHSFAELEKITDRLIFIQQGEILVDTDVLEIKRQGFETFEQFYRKIKEEYGV</sequence>
<dbReference type="SUPFAM" id="SSF52540">
    <property type="entry name" value="P-loop containing nucleoside triphosphate hydrolases"/>
    <property type="match status" value="1"/>
</dbReference>
<organism evidence="5 6">
    <name type="scientific">Streptococcus vestibularis ATCC 49124</name>
    <dbReference type="NCBI Taxonomy" id="889206"/>
    <lineage>
        <taxon>Bacteria</taxon>
        <taxon>Bacillati</taxon>
        <taxon>Bacillota</taxon>
        <taxon>Bacilli</taxon>
        <taxon>Lactobacillales</taxon>
        <taxon>Streptococcaceae</taxon>
        <taxon>Streptococcus</taxon>
    </lineage>
</organism>
<keyword evidence="3 5" id="KW-0067">ATP-binding</keyword>
<dbReference type="InterPro" id="IPR003593">
    <property type="entry name" value="AAA+_ATPase"/>
</dbReference>
<keyword evidence="5" id="KW-0378">Hydrolase</keyword>
<dbReference type="SMART" id="SM00382">
    <property type="entry name" value="AAA"/>
    <property type="match status" value="1"/>
</dbReference>
<evidence type="ECO:0000256" key="3">
    <source>
        <dbReference type="ARBA" id="ARBA00022840"/>
    </source>
</evidence>
<keyword evidence="2" id="KW-0547">Nucleotide-binding</keyword>
<evidence type="ECO:0000259" key="4">
    <source>
        <dbReference type="PROSITE" id="PS50893"/>
    </source>
</evidence>